<proteinExistence type="predicted"/>
<evidence type="ECO:0000259" key="1">
    <source>
        <dbReference type="Pfam" id="PF02223"/>
    </source>
</evidence>
<protein>
    <recommendedName>
        <fullName evidence="1">Thymidylate kinase-like domain-containing protein</fullName>
    </recommendedName>
</protein>
<dbReference type="EMBL" id="PEWA01000053">
    <property type="protein sequence ID" value="PIU73127.1"/>
    <property type="molecule type" value="Genomic_DNA"/>
</dbReference>
<sequence length="44" mass="4882">MKGKFIVIEGIDGSGKSIQSTLLREELSQRGYAVTKKDLKKATR</sequence>
<dbReference type="SUPFAM" id="SSF52540">
    <property type="entry name" value="P-loop containing nucleoside triphosphate hydrolases"/>
    <property type="match status" value="1"/>
</dbReference>
<comment type="caution">
    <text evidence="2">The sequence shown here is derived from an EMBL/GenBank/DDBJ whole genome shotgun (WGS) entry which is preliminary data.</text>
</comment>
<dbReference type="InterPro" id="IPR027417">
    <property type="entry name" value="P-loop_NTPase"/>
</dbReference>
<reference evidence="3" key="1">
    <citation type="submission" date="2017-09" db="EMBL/GenBank/DDBJ databases">
        <title>Depth-based differentiation of microbial function through sediment-hosted aquifers and enrichment of novel symbionts in the deep terrestrial subsurface.</title>
        <authorList>
            <person name="Probst A.J."/>
            <person name="Ladd B."/>
            <person name="Jarett J.K."/>
            <person name="Geller-Mcgrath D.E."/>
            <person name="Sieber C.M.K."/>
            <person name="Emerson J.B."/>
            <person name="Anantharaman K."/>
            <person name="Thomas B.C."/>
            <person name="Malmstrom R."/>
            <person name="Stieglmeier M."/>
            <person name="Klingl A."/>
            <person name="Woyke T."/>
            <person name="Ryan C.M."/>
            <person name="Banfield J.F."/>
        </authorList>
    </citation>
    <scope>NUCLEOTIDE SEQUENCE [LARGE SCALE GENOMIC DNA]</scope>
</reference>
<evidence type="ECO:0000313" key="3">
    <source>
        <dbReference type="Proteomes" id="UP000231407"/>
    </source>
</evidence>
<dbReference type="Proteomes" id="UP000231407">
    <property type="component" value="Unassembled WGS sequence"/>
</dbReference>
<gene>
    <name evidence="2" type="ORF">COS78_03900</name>
</gene>
<dbReference type="InterPro" id="IPR039430">
    <property type="entry name" value="Thymidylate_kin-like_dom"/>
</dbReference>
<evidence type="ECO:0000313" key="2">
    <source>
        <dbReference type="EMBL" id="PIU73127.1"/>
    </source>
</evidence>
<feature type="domain" description="Thymidylate kinase-like" evidence="1">
    <location>
        <begin position="8"/>
        <end position="35"/>
    </location>
</feature>
<dbReference type="Gene3D" id="3.40.50.300">
    <property type="entry name" value="P-loop containing nucleotide triphosphate hydrolases"/>
    <property type="match status" value="1"/>
</dbReference>
<dbReference type="Pfam" id="PF02223">
    <property type="entry name" value="Thymidylate_kin"/>
    <property type="match status" value="1"/>
</dbReference>
<accession>A0A2M7AR89</accession>
<dbReference type="AlphaFoldDB" id="A0A2M7AR89"/>
<organism evidence="2 3">
    <name type="scientific">Candidatus Shapirobacteria bacterium CG06_land_8_20_14_3_00_40_12</name>
    <dbReference type="NCBI Taxonomy" id="1974881"/>
    <lineage>
        <taxon>Bacteria</taxon>
        <taxon>Candidatus Shapironibacteriota</taxon>
    </lineage>
</organism>
<name>A0A2M7AR89_9BACT</name>